<dbReference type="PROSITE" id="PS51257">
    <property type="entry name" value="PROKAR_LIPOPROTEIN"/>
    <property type="match status" value="1"/>
</dbReference>
<dbReference type="Pfam" id="PF04214">
    <property type="entry name" value="DUF411"/>
    <property type="match status" value="1"/>
</dbReference>
<dbReference type="RefSeq" id="WP_023659436.1">
    <property type="nucleotide sequence ID" value="NZ_ARXV01000002.1"/>
</dbReference>
<feature type="chain" id="PRO_5001917853" description="Metal-binding protein" evidence="1">
    <location>
        <begin position="25"/>
        <end position="166"/>
    </location>
</feature>
<feature type="signal peptide" evidence="1">
    <location>
        <begin position="1"/>
        <end position="24"/>
    </location>
</feature>
<dbReference type="PATRIC" id="fig|1177154.3.peg.605"/>
<evidence type="ECO:0000313" key="2">
    <source>
        <dbReference type="EMBL" id="KGD66124.1"/>
    </source>
</evidence>
<dbReference type="InterPro" id="IPR007332">
    <property type="entry name" value="DUF411"/>
</dbReference>
<organism evidence="2 3">
    <name type="scientific">Alcanivorax nanhaiticus</name>
    <dbReference type="NCBI Taxonomy" id="1177154"/>
    <lineage>
        <taxon>Bacteria</taxon>
        <taxon>Pseudomonadati</taxon>
        <taxon>Pseudomonadota</taxon>
        <taxon>Gammaproteobacteria</taxon>
        <taxon>Oceanospirillales</taxon>
        <taxon>Alcanivoracaceae</taxon>
        <taxon>Alcanivorax</taxon>
    </lineage>
</organism>
<protein>
    <recommendedName>
        <fullName evidence="4">Metal-binding protein</fullName>
    </recommendedName>
</protein>
<evidence type="ECO:0008006" key="4">
    <source>
        <dbReference type="Google" id="ProtNLM"/>
    </source>
</evidence>
<keyword evidence="3" id="KW-1185">Reference proteome</keyword>
<dbReference type="eggNOG" id="COG3019">
    <property type="taxonomic scope" value="Bacteria"/>
</dbReference>
<accession>A0A095SP81</accession>
<evidence type="ECO:0000256" key="1">
    <source>
        <dbReference type="SAM" id="SignalP"/>
    </source>
</evidence>
<proteinExistence type="predicted"/>
<evidence type="ECO:0000313" key="3">
    <source>
        <dbReference type="Proteomes" id="UP000029444"/>
    </source>
</evidence>
<dbReference type="EMBL" id="ARXV01000002">
    <property type="protein sequence ID" value="KGD66124.1"/>
    <property type="molecule type" value="Genomic_DNA"/>
</dbReference>
<dbReference type="Proteomes" id="UP000029444">
    <property type="component" value="Unassembled WGS sequence"/>
</dbReference>
<comment type="caution">
    <text evidence="2">The sequence shown here is derived from an EMBL/GenBank/DDBJ whole genome shotgun (WGS) entry which is preliminary data.</text>
</comment>
<gene>
    <name evidence="2" type="ORF">Y5S_00596</name>
</gene>
<sequence>MKPLHTYLRFPALIVFLLFLTACSESENHATKSATIATLDVYKSRTCQCCQQWVHHMEDVGFDTKTHHPSDLNRIKNDYGIAPEFQSCHTAVTSNGYVFEGHIPARFVQQFLENPPDDAIGLSVPGMPAGSPGMEMGDRFTPYKVWLLKKDGSADVFASVNSRDQQ</sequence>
<reference evidence="2 3" key="1">
    <citation type="submission" date="2012-09" db="EMBL/GenBank/DDBJ databases">
        <title>Genome Sequence of alkane-degrading Bacterium Alcanivorax sp. 19-m-6.</title>
        <authorList>
            <person name="Lai Q."/>
            <person name="Shao Z."/>
        </authorList>
    </citation>
    <scope>NUCLEOTIDE SEQUENCE [LARGE SCALE GENOMIC DNA]</scope>
    <source>
        <strain evidence="2 3">19-m-6</strain>
    </source>
</reference>
<dbReference type="STRING" id="1177154.Y5S_00596"/>
<keyword evidence="1" id="KW-0732">Signal</keyword>
<dbReference type="AlphaFoldDB" id="A0A095SP81"/>
<name>A0A095SP81_9GAMM</name>